<sequence>MSVSAAHASAFYAEAAEHQRVWGIRDGGGFPAPLNGDGERAMPFWSLRSRAERVVSTVPAYAAFEVVEVPLDAFLTRWLPGLERDGLRVGLNWSGSRATGYDMAPPDVLAQLQTD</sequence>
<organism evidence="1 2">
    <name type="scientific">Ornithinibacter aureus</name>
    <dbReference type="NCBI Taxonomy" id="622664"/>
    <lineage>
        <taxon>Bacteria</taxon>
        <taxon>Bacillati</taxon>
        <taxon>Actinomycetota</taxon>
        <taxon>Actinomycetes</taxon>
        <taxon>Micrococcales</taxon>
        <taxon>Intrasporangiaceae</taxon>
        <taxon>Ornithinibacter</taxon>
    </lineage>
</organism>
<dbReference type="RefSeq" id="WP_159900054.1">
    <property type="nucleotide sequence ID" value="NZ_BAABFX010000036.1"/>
</dbReference>
<evidence type="ECO:0000313" key="2">
    <source>
        <dbReference type="Proteomes" id="UP001500390"/>
    </source>
</evidence>
<evidence type="ECO:0000313" key="1">
    <source>
        <dbReference type="EMBL" id="GAA4399538.1"/>
    </source>
</evidence>
<reference evidence="2" key="1">
    <citation type="journal article" date="2019" name="Int. J. Syst. Evol. Microbiol.">
        <title>The Global Catalogue of Microorganisms (GCM) 10K type strain sequencing project: providing services to taxonomists for standard genome sequencing and annotation.</title>
        <authorList>
            <consortium name="The Broad Institute Genomics Platform"/>
            <consortium name="The Broad Institute Genome Sequencing Center for Infectious Disease"/>
            <person name="Wu L."/>
            <person name="Ma J."/>
        </authorList>
    </citation>
    <scope>NUCLEOTIDE SEQUENCE [LARGE SCALE GENOMIC DNA]</scope>
    <source>
        <strain evidence="2">JCM 17738</strain>
    </source>
</reference>
<gene>
    <name evidence="1" type="ORF">GCM10023153_25720</name>
</gene>
<proteinExistence type="predicted"/>
<keyword evidence="2" id="KW-1185">Reference proteome</keyword>
<comment type="caution">
    <text evidence="1">The sequence shown here is derived from an EMBL/GenBank/DDBJ whole genome shotgun (WGS) entry which is preliminary data.</text>
</comment>
<dbReference type="InterPro" id="IPR021284">
    <property type="entry name" value="DUF2750"/>
</dbReference>
<accession>A0ABP8K270</accession>
<name>A0ABP8K270_9MICO</name>
<dbReference type="EMBL" id="BAABFX010000036">
    <property type="protein sequence ID" value="GAA4399538.1"/>
    <property type="molecule type" value="Genomic_DNA"/>
</dbReference>
<protein>
    <submittedName>
        <fullName evidence="1">DUF2750 domain-containing protein</fullName>
    </submittedName>
</protein>
<dbReference type="Pfam" id="PF11042">
    <property type="entry name" value="DUF2750"/>
    <property type="match status" value="1"/>
</dbReference>
<dbReference type="Proteomes" id="UP001500390">
    <property type="component" value="Unassembled WGS sequence"/>
</dbReference>